<accession>M6RGS6</accession>
<dbReference type="AlphaFoldDB" id="M6RGS6"/>
<protein>
    <submittedName>
        <fullName evidence="1">Uncharacterized protein</fullName>
    </submittedName>
</protein>
<organism evidence="1 2">
    <name type="scientific">Leptospira interrogans serovar Icterohaemorrhagiae str. Verdun HP</name>
    <dbReference type="NCBI Taxonomy" id="1049910"/>
    <lineage>
        <taxon>Bacteria</taxon>
        <taxon>Pseudomonadati</taxon>
        <taxon>Spirochaetota</taxon>
        <taxon>Spirochaetia</taxon>
        <taxon>Leptospirales</taxon>
        <taxon>Leptospiraceae</taxon>
        <taxon>Leptospira</taxon>
    </lineage>
</organism>
<sequence>KTKIRFKIYIILISYTKFTLKPLYKTVFHFRDKPQNEDLMQKFDIRSFFLNLQRFP</sequence>
<dbReference type="EMBL" id="AHNZ02000769">
    <property type="protein sequence ID" value="EMO03824.1"/>
    <property type="molecule type" value="Genomic_DNA"/>
</dbReference>
<proteinExistence type="predicted"/>
<evidence type="ECO:0000313" key="2">
    <source>
        <dbReference type="Proteomes" id="UP000012092"/>
    </source>
</evidence>
<comment type="caution">
    <text evidence="1">The sequence shown here is derived from an EMBL/GenBank/DDBJ whole genome shotgun (WGS) entry which is preliminary data.</text>
</comment>
<dbReference type="Proteomes" id="UP000012092">
    <property type="component" value="Unassembled WGS sequence"/>
</dbReference>
<reference evidence="1 2" key="1">
    <citation type="submission" date="2013-01" db="EMBL/GenBank/DDBJ databases">
        <authorList>
            <person name="Harkins D.M."/>
            <person name="Durkin A.S."/>
            <person name="Brinkac L.M."/>
            <person name="Haft D.H."/>
            <person name="Selengut J.D."/>
            <person name="Sanka R."/>
            <person name="DePew J."/>
            <person name="Purushe J."/>
            <person name="Picardeau M."/>
            <person name="Werts C."/>
            <person name="Goarant C."/>
            <person name="Vinetz J.M."/>
            <person name="Sutton G.G."/>
            <person name="Nierman W.C."/>
            <person name="Fouts D.E."/>
        </authorList>
    </citation>
    <scope>NUCLEOTIDE SEQUENCE [LARGE SCALE GENOMIC DNA]</scope>
    <source>
        <strain evidence="1 2">Verdun HP</strain>
    </source>
</reference>
<evidence type="ECO:0000313" key="1">
    <source>
        <dbReference type="EMBL" id="EMO03824.1"/>
    </source>
</evidence>
<name>M6RGS6_LEPIR</name>
<feature type="non-terminal residue" evidence="1">
    <location>
        <position position="1"/>
    </location>
</feature>
<gene>
    <name evidence="1" type="ORF">LEP1GSC116_1761</name>
</gene>